<evidence type="ECO:0000313" key="14">
    <source>
        <dbReference type="Proteomes" id="UP000231702"/>
    </source>
</evidence>
<comment type="similarity">
    <text evidence="2">Belongs to the multi antimicrobial extrusion (MATE) (TC 2.A.66.1) family. MepA subfamily.</text>
</comment>
<name>A0A285JF95_9RHOB</name>
<dbReference type="GO" id="GO:0046677">
    <property type="term" value="P:response to antibiotic"/>
    <property type="evidence" value="ECO:0007669"/>
    <property type="project" value="UniProtKB-KW"/>
</dbReference>
<dbReference type="PANTHER" id="PTHR43823:SF3">
    <property type="entry name" value="MULTIDRUG EXPORT PROTEIN MEPA"/>
    <property type="match status" value="1"/>
</dbReference>
<sequence>MSVGRAPVERDNPFLTRPVGRVFLSNALPMAIVMSMGGLLNLVDGIFVGRFVGVDGLAAVSAAFPVVMLLNALSVLVGGGMSSLFARHMGAGDQDEAGAIFASAHGLALLASAGLILAALLLGPWVVSALAAGDPVVARHTQSYLLIMVLGAPLQLVLGLHSDALRNEGRAGRIALLSVLVNLLNIAANYIAIVVMDLGVAGSALGTVAAQALGLGLVLGLRGRDPAALPLEVLRRNPWRGGWQSILALGMPLSLSFIGISLVASTVLLALAGSEDDYAIHAAAYGAVLRLLGLAYLPQMAIALATQSITGNNVGAGRMDRARAALRLALGCAFLLCIGVTCLGFFAGSALGALFSEDPRVIGVTAAILRPVTALYAFTGPILVLAMHYQAMGSPGRAAALTLLKPWVLVPALVLSFSLAFGTEHLWLAFPTADVVMLGVVLLILSRRPPVPAAPLSKAAAK</sequence>
<accession>A0A285JF95</accession>
<keyword evidence="4" id="KW-0813">Transport</keyword>
<dbReference type="InterPro" id="IPR002528">
    <property type="entry name" value="MATE_fam"/>
</dbReference>
<dbReference type="GO" id="GO:0015297">
    <property type="term" value="F:antiporter activity"/>
    <property type="evidence" value="ECO:0007669"/>
    <property type="project" value="InterPro"/>
</dbReference>
<feature type="transmembrane region" description="Helical" evidence="10">
    <location>
        <begin position="426"/>
        <end position="445"/>
    </location>
</feature>
<keyword evidence="7 10" id="KW-1133">Transmembrane helix</keyword>
<feature type="transmembrane region" description="Helical" evidence="10">
    <location>
        <begin position="174"/>
        <end position="195"/>
    </location>
</feature>
<evidence type="ECO:0000256" key="7">
    <source>
        <dbReference type="ARBA" id="ARBA00022989"/>
    </source>
</evidence>
<dbReference type="Pfam" id="PF01554">
    <property type="entry name" value="MatE"/>
    <property type="match status" value="2"/>
</dbReference>
<organism evidence="12 13">
    <name type="scientific">Pseudooceanicola antarcticus</name>
    <dbReference type="NCBI Taxonomy" id="1247613"/>
    <lineage>
        <taxon>Bacteria</taxon>
        <taxon>Pseudomonadati</taxon>
        <taxon>Pseudomonadota</taxon>
        <taxon>Alphaproteobacteria</taxon>
        <taxon>Rhodobacterales</taxon>
        <taxon>Paracoccaceae</taxon>
        <taxon>Pseudooceanicola</taxon>
    </lineage>
</organism>
<dbReference type="CDD" id="cd13143">
    <property type="entry name" value="MATE_MepA_like"/>
    <property type="match status" value="1"/>
</dbReference>
<feature type="transmembrane region" description="Helical" evidence="10">
    <location>
        <begin position="201"/>
        <end position="221"/>
    </location>
</feature>
<dbReference type="PANTHER" id="PTHR43823">
    <property type="entry name" value="SPORULATION PROTEIN YKVU"/>
    <property type="match status" value="1"/>
</dbReference>
<feature type="transmembrane region" description="Helical" evidence="10">
    <location>
        <begin position="398"/>
        <end position="420"/>
    </location>
</feature>
<dbReference type="InterPro" id="IPR048279">
    <property type="entry name" value="MdtK-like"/>
</dbReference>
<feature type="transmembrane region" description="Helical" evidence="10">
    <location>
        <begin position="242"/>
        <end position="272"/>
    </location>
</feature>
<keyword evidence="8 10" id="KW-0472">Membrane</keyword>
<evidence type="ECO:0000256" key="3">
    <source>
        <dbReference type="ARBA" id="ARBA00022106"/>
    </source>
</evidence>
<dbReference type="EMBL" id="OBEA01000008">
    <property type="protein sequence ID" value="SNY58959.1"/>
    <property type="molecule type" value="Genomic_DNA"/>
</dbReference>
<dbReference type="RefSeq" id="WP_097147339.1">
    <property type="nucleotide sequence ID" value="NZ_OBEA01000008.1"/>
</dbReference>
<feature type="transmembrane region" description="Helical" evidence="10">
    <location>
        <begin position="98"/>
        <end position="123"/>
    </location>
</feature>
<keyword evidence="5" id="KW-1003">Cell membrane</keyword>
<gene>
    <name evidence="11" type="ORF">CVM39_04280</name>
    <name evidence="12" type="ORF">SAMN06297129_3654</name>
</gene>
<dbReference type="AlphaFoldDB" id="A0A285JF95"/>
<dbReference type="GO" id="GO:0042910">
    <property type="term" value="F:xenobiotic transmembrane transporter activity"/>
    <property type="evidence" value="ECO:0007669"/>
    <property type="project" value="InterPro"/>
</dbReference>
<dbReference type="InterPro" id="IPR045070">
    <property type="entry name" value="MATE_MepA-like"/>
</dbReference>
<dbReference type="NCBIfam" id="TIGR00797">
    <property type="entry name" value="matE"/>
    <property type="match status" value="1"/>
</dbReference>
<evidence type="ECO:0000313" key="11">
    <source>
        <dbReference type="EMBL" id="PJE31017.1"/>
    </source>
</evidence>
<feature type="transmembrane region" description="Helical" evidence="10">
    <location>
        <begin position="143"/>
        <end position="162"/>
    </location>
</feature>
<protein>
    <recommendedName>
        <fullName evidence="3">Multidrug export protein MepA</fullName>
    </recommendedName>
</protein>
<keyword evidence="9" id="KW-0046">Antibiotic resistance</keyword>
<evidence type="ECO:0000256" key="6">
    <source>
        <dbReference type="ARBA" id="ARBA00022692"/>
    </source>
</evidence>
<evidence type="ECO:0000256" key="4">
    <source>
        <dbReference type="ARBA" id="ARBA00022448"/>
    </source>
</evidence>
<keyword evidence="6 10" id="KW-0812">Transmembrane</keyword>
<evidence type="ECO:0000256" key="9">
    <source>
        <dbReference type="ARBA" id="ARBA00023251"/>
    </source>
</evidence>
<feature type="transmembrane region" description="Helical" evidence="10">
    <location>
        <begin position="21"/>
        <end position="43"/>
    </location>
</feature>
<proteinExistence type="inferred from homology"/>
<dbReference type="OrthoDB" id="7805940at2"/>
<feature type="transmembrane region" description="Helical" evidence="10">
    <location>
        <begin position="361"/>
        <end position="386"/>
    </location>
</feature>
<evidence type="ECO:0000313" key="13">
    <source>
        <dbReference type="Proteomes" id="UP000231655"/>
    </source>
</evidence>
<dbReference type="Proteomes" id="UP000231702">
    <property type="component" value="Unassembled WGS sequence"/>
</dbReference>
<reference evidence="12 13" key="1">
    <citation type="submission" date="2017-09" db="EMBL/GenBank/DDBJ databases">
        <authorList>
            <person name="Ehlers B."/>
            <person name="Leendertz F.H."/>
        </authorList>
    </citation>
    <scope>NUCLEOTIDE SEQUENCE [LARGE SCALE GENOMIC DNA]</scope>
    <source>
        <strain evidence="12 13">CGMCC 1.12662</strain>
    </source>
</reference>
<evidence type="ECO:0000256" key="1">
    <source>
        <dbReference type="ARBA" id="ARBA00004429"/>
    </source>
</evidence>
<evidence type="ECO:0000256" key="2">
    <source>
        <dbReference type="ARBA" id="ARBA00008417"/>
    </source>
</evidence>
<feature type="transmembrane region" description="Helical" evidence="10">
    <location>
        <begin position="63"/>
        <end position="86"/>
    </location>
</feature>
<comment type="subcellular location">
    <subcellularLocation>
        <location evidence="1">Cell inner membrane</location>
        <topology evidence="1">Multi-pass membrane protein</topology>
    </subcellularLocation>
</comment>
<evidence type="ECO:0000256" key="8">
    <source>
        <dbReference type="ARBA" id="ARBA00023136"/>
    </source>
</evidence>
<dbReference type="Proteomes" id="UP000231655">
    <property type="component" value="Unassembled WGS sequence"/>
</dbReference>
<dbReference type="InterPro" id="IPR051327">
    <property type="entry name" value="MATE_MepA_subfamily"/>
</dbReference>
<evidence type="ECO:0000256" key="5">
    <source>
        <dbReference type="ARBA" id="ARBA00022475"/>
    </source>
</evidence>
<evidence type="ECO:0000313" key="12">
    <source>
        <dbReference type="EMBL" id="SNY58959.1"/>
    </source>
</evidence>
<dbReference type="GO" id="GO:0005886">
    <property type="term" value="C:plasma membrane"/>
    <property type="evidence" value="ECO:0007669"/>
    <property type="project" value="UniProtKB-SubCell"/>
</dbReference>
<dbReference type="PIRSF" id="PIRSF006603">
    <property type="entry name" value="DinF"/>
    <property type="match status" value="1"/>
</dbReference>
<dbReference type="EMBL" id="PGTD01000011">
    <property type="protein sequence ID" value="PJE31017.1"/>
    <property type="molecule type" value="Genomic_DNA"/>
</dbReference>
<feature type="transmembrane region" description="Helical" evidence="10">
    <location>
        <begin position="328"/>
        <end position="355"/>
    </location>
</feature>
<evidence type="ECO:0000256" key="10">
    <source>
        <dbReference type="SAM" id="Phobius"/>
    </source>
</evidence>
<keyword evidence="14" id="KW-1185">Reference proteome</keyword>
<reference evidence="11 14" key="2">
    <citation type="journal article" date="2018" name="Int. J. Syst. Evol. Microbiol.">
        <title>Pseudooceanicola lipolyticus sp. nov., a marine alphaproteobacterium, reclassification of Oceanicola flagellatus as Pseudooceanicola flagellatus comb. nov. and emended description of the genus Pseudooceanicola.</title>
        <authorList>
            <person name="Huang M.-M."/>
            <person name="Guo L.-L."/>
            <person name="Wu Y.-H."/>
            <person name="Lai Q.-L."/>
            <person name="Shao Z.-Z."/>
            <person name="Wang C.-S."/>
            <person name="Wu M."/>
            <person name="Xu X.-W."/>
        </authorList>
    </citation>
    <scope>NUCLEOTIDE SEQUENCE [LARGE SCALE GENOMIC DNA]</scope>
    <source>
        <strain evidence="11 14">Ar-45</strain>
    </source>
</reference>
<feature type="transmembrane region" description="Helical" evidence="10">
    <location>
        <begin position="278"/>
        <end position="297"/>
    </location>
</feature>